<proteinExistence type="predicted"/>
<evidence type="ECO:0000313" key="2">
    <source>
        <dbReference type="Proteomes" id="UP000197446"/>
    </source>
</evidence>
<dbReference type="EMBL" id="NISI01000006">
    <property type="protein sequence ID" value="OWR03010.1"/>
    <property type="molecule type" value="Genomic_DNA"/>
</dbReference>
<evidence type="ECO:0008006" key="3">
    <source>
        <dbReference type="Google" id="ProtNLM"/>
    </source>
</evidence>
<organism evidence="1 2">
    <name type="scientific">Roseateles puraquae</name>
    <dbReference type="NCBI Taxonomy" id="431059"/>
    <lineage>
        <taxon>Bacteria</taxon>
        <taxon>Pseudomonadati</taxon>
        <taxon>Pseudomonadota</taxon>
        <taxon>Betaproteobacteria</taxon>
        <taxon>Burkholderiales</taxon>
        <taxon>Sphaerotilaceae</taxon>
        <taxon>Roseateles</taxon>
    </lineage>
</organism>
<dbReference type="Pfam" id="PF05717">
    <property type="entry name" value="TnpB_IS66"/>
    <property type="match status" value="1"/>
</dbReference>
<keyword evidence="2" id="KW-1185">Reference proteome</keyword>
<accession>A0A254N5K3</accession>
<dbReference type="AlphaFoldDB" id="A0A254N5K3"/>
<sequence length="76" mass="8622">MAARRLHQGRFVWLRDVTLEQMPLTQPQLHALVLGLPWQRLEDDGAIRLPSPSCASRRCGPTSSRRACPWNAWATS</sequence>
<gene>
    <name evidence="1" type="ORF">CDO81_15635</name>
</gene>
<comment type="caution">
    <text evidence="1">The sequence shown here is derived from an EMBL/GenBank/DDBJ whole genome shotgun (WGS) entry which is preliminary data.</text>
</comment>
<name>A0A254N5K3_9BURK</name>
<dbReference type="Proteomes" id="UP000197446">
    <property type="component" value="Unassembled WGS sequence"/>
</dbReference>
<evidence type="ECO:0000313" key="1">
    <source>
        <dbReference type="EMBL" id="OWR03010.1"/>
    </source>
</evidence>
<reference evidence="1 2" key="1">
    <citation type="journal article" date="2007" name="Int. J. Syst. Evol. Microbiol.">
        <title>Description of Pelomonas aquatica sp. nov. and Pelomonas puraquae sp. nov., isolated from industrial and haemodialysis water.</title>
        <authorList>
            <person name="Gomila M."/>
            <person name="Bowien B."/>
            <person name="Falsen E."/>
            <person name="Moore E.R."/>
            <person name="Lalucat J."/>
        </authorList>
    </citation>
    <scope>NUCLEOTIDE SEQUENCE [LARGE SCALE GENOMIC DNA]</scope>
    <source>
        <strain evidence="1 2">CCUG 52769</strain>
    </source>
</reference>
<dbReference type="InterPro" id="IPR008878">
    <property type="entry name" value="Transposase_IS66_Orf2"/>
</dbReference>
<protein>
    <recommendedName>
        <fullName evidence="3">Transposase</fullName>
    </recommendedName>
</protein>